<dbReference type="InterPro" id="IPR000843">
    <property type="entry name" value="HTH_LacI"/>
</dbReference>
<dbReference type="PROSITE" id="PS00356">
    <property type="entry name" value="HTH_LACI_1"/>
    <property type="match status" value="1"/>
</dbReference>
<keyword evidence="3" id="KW-0804">Transcription</keyword>
<dbReference type="SUPFAM" id="SSF53822">
    <property type="entry name" value="Periplasmic binding protein-like I"/>
    <property type="match status" value="1"/>
</dbReference>
<evidence type="ECO:0000256" key="2">
    <source>
        <dbReference type="ARBA" id="ARBA00023125"/>
    </source>
</evidence>
<name>A0A2T2X970_9FIRM</name>
<dbReference type="Gene3D" id="1.10.260.40">
    <property type="entry name" value="lambda repressor-like DNA-binding domains"/>
    <property type="match status" value="1"/>
</dbReference>
<dbReference type="InterPro" id="IPR028082">
    <property type="entry name" value="Peripla_BP_I"/>
</dbReference>
<reference evidence="5 6" key="1">
    <citation type="journal article" date="2014" name="BMC Genomics">
        <title>Comparison of environmental and isolate Sulfobacillus genomes reveals diverse carbon, sulfur, nitrogen, and hydrogen metabolisms.</title>
        <authorList>
            <person name="Justice N.B."/>
            <person name="Norman A."/>
            <person name="Brown C.T."/>
            <person name="Singh A."/>
            <person name="Thomas B.C."/>
            <person name="Banfield J.F."/>
        </authorList>
    </citation>
    <scope>NUCLEOTIDE SEQUENCE [LARGE SCALE GENOMIC DNA]</scope>
    <source>
        <strain evidence="5">AMDSBA4</strain>
    </source>
</reference>
<dbReference type="Pfam" id="PF00356">
    <property type="entry name" value="LacI"/>
    <property type="match status" value="1"/>
</dbReference>
<dbReference type="AlphaFoldDB" id="A0A2T2X970"/>
<keyword evidence="1" id="KW-0805">Transcription regulation</keyword>
<dbReference type="Proteomes" id="UP000242972">
    <property type="component" value="Unassembled WGS sequence"/>
</dbReference>
<dbReference type="CDD" id="cd01392">
    <property type="entry name" value="HTH_LacI"/>
    <property type="match status" value="1"/>
</dbReference>
<evidence type="ECO:0000259" key="4">
    <source>
        <dbReference type="PROSITE" id="PS50932"/>
    </source>
</evidence>
<dbReference type="EMBL" id="PXYW01000069">
    <property type="protein sequence ID" value="PSR31063.1"/>
    <property type="molecule type" value="Genomic_DNA"/>
</dbReference>
<comment type="caution">
    <text evidence="5">The sequence shown here is derived from an EMBL/GenBank/DDBJ whole genome shotgun (WGS) entry which is preliminary data.</text>
</comment>
<gene>
    <name evidence="5" type="ORF">C7B46_17230</name>
</gene>
<evidence type="ECO:0000256" key="1">
    <source>
        <dbReference type="ARBA" id="ARBA00023015"/>
    </source>
</evidence>
<evidence type="ECO:0000313" key="5">
    <source>
        <dbReference type="EMBL" id="PSR31063.1"/>
    </source>
</evidence>
<dbReference type="SUPFAM" id="SSF47413">
    <property type="entry name" value="lambda repressor-like DNA-binding domains"/>
    <property type="match status" value="1"/>
</dbReference>
<dbReference type="CDD" id="cd06267">
    <property type="entry name" value="PBP1_LacI_sugar_binding-like"/>
    <property type="match status" value="1"/>
</dbReference>
<dbReference type="Pfam" id="PF13377">
    <property type="entry name" value="Peripla_BP_3"/>
    <property type="match status" value="1"/>
</dbReference>
<evidence type="ECO:0000256" key="3">
    <source>
        <dbReference type="ARBA" id="ARBA00023163"/>
    </source>
</evidence>
<dbReference type="InterPro" id="IPR010982">
    <property type="entry name" value="Lambda_DNA-bd_dom_sf"/>
</dbReference>
<dbReference type="Gene3D" id="3.40.50.2300">
    <property type="match status" value="2"/>
</dbReference>
<protein>
    <submittedName>
        <fullName evidence="5">LacI family transcriptional regulator</fullName>
    </submittedName>
</protein>
<dbReference type="SMART" id="SM00354">
    <property type="entry name" value="HTH_LACI"/>
    <property type="match status" value="1"/>
</dbReference>
<dbReference type="PANTHER" id="PTHR30146">
    <property type="entry name" value="LACI-RELATED TRANSCRIPTIONAL REPRESSOR"/>
    <property type="match status" value="1"/>
</dbReference>
<dbReference type="InterPro" id="IPR046335">
    <property type="entry name" value="LacI/GalR-like_sensor"/>
</dbReference>
<dbReference type="GO" id="GO:0000976">
    <property type="term" value="F:transcription cis-regulatory region binding"/>
    <property type="evidence" value="ECO:0007669"/>
    <property type="project" value="TreeGrafter"/>
</dbReference>
<dbReference type="GO" id="GO:0003700">
    <property type="term" value="F:DNA-binding transcription factor activity"/>
    <property type="evidence" value="ECO:0007669"/>
    <property type="project" value="TreeGrafter"/>
</dbReference>
<keyword evidence="2" id="KW-0238">DNA-binding</keyword>
<feature type="domain" description="HTH lacI-type" evidence="4">
    <location>
        <begin position="5"/>
        <end position="59"/>
    </location>
</feature>
<dbReference type="PANTHER" id="PTHR30146:SF109">
    <property type="entry name" value="HTH-TYPE TRANSCRIPTIONAL REGULATOR GALS"/>
    <property type="match status" value="1"/>
</dbReference>
<proteinExistence type="predicted"/>
<sequence>MPTMKTLRDVALHARVSVATVSRVISGDYPVKEETRRRVLEAINALDYHPNGVARSLKSAKTYTLGVLVPDMANPYFIQIARALEAVVESSGYHLLVASSDEDAEKEIGLIKVFLEKRLDGMVIAPAAVSLSPELASFLSSTLSVVLIDRVLDGVEVGSVREESRQASKLLVRHLVSQGHREIAMITGRKLTTTSLEREAGYRDALQEAHIPFCETYLMWGDYDQETGYLGGKRFLSMKDRRPSAVFCANNLITLGFLHAVDEVGLRVPDDISVVSFGDPFEATFMTPKMTIVVQNPADVGRFAGRMLLRKLERNSTVHDTEEVVLPTEIRLGSSTRSLVVN</sequence>
<organism evidence="5 6">
    <name type="scientific">Sulfobacillus benefaciens</name>
    <dbReference type="NCBI Taxonomy" id="453960"/>
    <lineage>
        <taxon>Bacteria</taxon>
        <taxon>Bacillati</taxon>
        <taxon>Bacillota</taxon>
        <taxon>Clostridia</taxon>
        <taxon>Eubacteriales</taxon>
        <taxon>Clostridiales Family XVII. Incertae Sedis</taxon>
        <taxon>Sulfobacillus</taxon>
    </lineage>
</organism>
<dbReference type="PROSITE" id="PS50932">
    <property type="entry name" value="HTH_LACI_2"/>
    <property type="match status" value="1"/>
</dbReference>
<evidence type="ECO:0000313" key="6">
    <source>
        <dbReference type="Proteomes" id="UP000242972"/>
    </source>
</evidence>
<accession>A0A2T2X970</accession>